<reference evidence="1" key="1">
    <citation type="submission" date="2019-07" db="EMBL/GenBank/DDBJ databases">
        <authorList>
            <person name="Dittberner H."/>
        </authorList>
    </citation>
    <scope>NUCLEOTIDE SEQUENCE [LARGE SCALE GENOMIC DNA]</scope>
</reference>
<dbReference type="PANTHER" id="PTHR36741:SF1">
    <property type="entry name" value="OS07G0100500 PROTEIN"/>
    <property type="match status" value="1"/>
</dbReference>
<dbReference type="Proteomes" id="UP000489600">
    <property type="component" value="Unassembled WGS sequence"/>
</dbReference>
<evidence type="ECO:0000313" key="2">
    <source>
        <dbReference type="Proteomes" id="UP000489600"/>
    </source>
</evidence>
<organism evidence="1 2">
    <name type="scientific">Arabis nemorensis</name>
    <dbReference type="NCBI Taxonomy" id="586526"/>
    <lineage>
        <taxon>Eukaryota</taxon>
        <taxon>Viridiplantae</taxon>
        <taxon>Streptophyta</taxon>
        <taxon>Embryophyta</taxon>
        <taxon>Tracheophyta</taxon>
        <taxon>Spermatophyta</taxon>
        <taxon>Magnoliopsida</taxon>
        <taxon>eudicotyledons</taxon>
        <taxon>Gunneridae</taxon>
        <taxon>Pentapetalae</taxon>
        <taxon>rosids</taxon>
        <taxon>malvids</taxon>
        <taxon>Brassicales</taxon>
        <taxon>Brassicaceae</taxon>
        <taxon>Arabideae</taxon>
        <taxon>Arabis</taxon>
    </lineage>
</organism>
<dbReference type="PANTHER" id="PTHR36741">
    <property type="entry name" value="OS07G0100500 PROTEIN"/>
    <property type="match status" value="1"/>
</dbReference>
<dbReference type="EMBL" id="CABITT030000005">
    <property type="protein sequence ID" value="VVB03901.1"/>
    <property type="molecule type" value="Genomic_DNA"/>
</dbReference>
<protein>
    <submittedName>
        <fullName evidence="1">Uncharacterized protein</fullName>
    </submittedName>
</protein>
<dbReference type="AlphaFoldDB" id="A0A565BRB7"/>
<comment type="caution">
    <text evidence="1">The sequence shown here is derived from an EMBL/GenBank/DDBJ whole genome shotgun (WGS) entry which is preliminary data.</text>
</comment>
<name>A0A565BRB7_9BRAS</name>
<sequence>MIPETITMARMMCRVLDLTHFEPAEIGMLARCFCVPLVSVRVGKIKKEGTLMRPTTVRDL</sequence>
<evidence type="ECO:0000313" key="1">
    <source>
        <dbReference type="EMBL" id="VVB03901.1"/>
    </source>
</evidence>
<proteinExistence type="predicted"/>
<accession>A0A565BRB7</accession>
<keyword evidence="2" id="KW-1185">Reference proteome</keyword>
<dbReference type="OrthoDB" id="1921521at2759"/>
<gene>
    <name evidence="1" type="ORF">ANE_LOCUS14345</name>
</gene>